<comment type="caution">
    <text evidence="2">The sequence shown here is derived from an EMBL/GenBank/DDBJ whole genome shotgun (WGS) entry which is preliminary data.</text>
</comment>
<name>A0A5C7VWG8_AQUAC</name>
<sequence length="536" mass="58297">MACRRIGGFWRLINLFAKRPILCNKPETNRFPGSSSLTNHTPSLAIPGLGAEQSRFHAHGLYWLACDGAEDAVLLCRQVLAALAAEARAALIADAQGLRAIVEGLGAASGPAELALYEADARAVRHLADDLPRLDASERLLLACLPAALWQDVELARWCRELAAAARAEGAVVLLVGVGLGVEALDRLHTLNQELDGLAQLYHGQGGIRYLLHFWRNALGVSATQDVELVRRPAGFVLAGRPQPLLEAGDDERLYLVQRQVLEGAPALSEHWQLFDDMAALGARAGVAVSATVIFAAASGQRLDLLARQLHSLRQLRGNALKLVVRETGPTLRYQDEQLLLACGASLIVPFGASLSRFLTLVDSIQGYVWPRSLPADFDALLRRLRPLPLCGLVAPRAFAEAVREMWQGMRNGEIVHQFLVLSPTSGLSPLQICARSAFRRDGDIVCVVDGQLFLFLFACRTEGVEQALDHLFHLFWKELFVSHELLASLDILGVPAFLDDNVPALPAVDEAVAPRGPDRAALMPRLLPPLQRNPS</sequence>
<dbReference type="EMBL" id="SSFO01000239">
    <property type="protein sequence ID" value="TXI29881.1"/>
    <property type="molecule type" value="Genomic_DNA"/>
</dbReference>
<dbReference type="InterPro" id="IPR017745">
    <property type="entry name" value="BcsE"/>
</dbReference>
<dbReference type="NCBIfam" id="TIGR03369">
    <property type="entry name" value="cellulose_bcsE"/>
    <property type="match status" value="1"/>
</dbReference>
<dbReference type="GO" id="GO:0035438">
    <property type="term" value="F:cyclic-di-GMP binding"/>
    <property type="evidence" value="ECO:0007669"/>
    <property type="project" value="InterPro"/>
</dbReference>
<evidence type="ECO:0000313" key="2">
    <source>
        <dbReference type="EMBL" id="TXI29881.1"/>
    </source>
</evidence>
<reference evidence="2 3" key="1">
    <citation type="submission" date="2018-09" db="EMBL/GenBank/DDBJ databases">
        <title>Metagenome Assembled Genomes from an Advanced Water Purification Facility.</title>
        <authorList>
            <person name="Stamps B.W."/>
            <person name="Spear J.R."/>
        </authorList>
    </citation>
    <scope>NUCLEOTIDE SEQUENCE [LARGE SCALE GENOMIC DNA]</scope>
    <source>
        <strain evidence="2">Bin_52_1</strain>
    </source>
</reference>
<proteinExistence type="predicted"/>
<dbReference type="Pfam" id="PF10995">
    <property type="entry name" value="CBP_BcsE"/>
    <property type="match status" value="1"/>
</dbReference>
<organism evidence="2 3">
    <name type="scientific">Aquipseudomonas alcaligenes</name>
    <name type="common">Pseudomonas alcaligenes</name>
    <dbReference type="NCBI Taxonomy" id="43263"/>
    <lineage>
        <taxon>Bacteria</taxon>
        <taxon>Pseudomonadati</taxon>
        <taxon>Pseudomonadota</taxon>
        <taxon>Gammaproteobacteria</taxon>
        <taxon>Pseudomonadales</taxon>
        <taxon>Pseudomonadaceae</taxon>
        <taxon>Aquipseudomonas</taxon>
    </lineage>
</organism>
<evidence type="ECO:0000256" key="1">
    <source>
        <dbReference type="NCBIfam" id="TIGR03369"/>
    </source>
</evidence>
<gene>
    <name evidence="2" type="primary">bcsE</name>
    <name evidence="2" type="ORF">E6Q69_14240</name>
</gene>
<dbReference type="Proteomes" id="UP000321110">
    <property type="component" value="Unassembled WGS sequence"/>
</dbReference>
<dbReference type="AlphaFoldDB" id="A0A5C7VWG8"/>
<protein>
    <recommendedName>
        <fullName evidence="1">Cellulose biosynthesis protein BcsE</fullName>
    </recommendedName>
</protein>
<accession>A0A5C7VWG8</accession>
<evidence type="ECO:0000313" key="3">
    <source>
        <dbReference type="Proteomes" id="UP000321110"/>
    </source>
</evidence>